<dbReference type="Gene3D" id="3.30.300.30">
    <property type="match status" value="1"/>
</dbReference>
<keyword evidence="2" id="KW-0436">Ligase</keyword>
<evidence type="ECO:0000256" key="2">
    <source>
        <dbReference type="ARBA" id="ARBA00022598"/>
    </source>
</evidence>
<evidence type="ECO:0000256" key="1">
    <source>
        <dbReference type="ARBA" id="ARBA00006432"/>
    </source>
</evidence>
<organism evidence="5 6">
    <name type="scientific">Anaerosporobacter mobilis DSM 15930</name>
    <dbReference type="NCBI Taxonomy" id="1120996"/>
    <lineage>
        <taxon>Bacteria</taxon>
        <taxon>Bacillati</taxon>
        <taxon>Bacillota</taxon>
        <taxon>Clostridia</taxon>
        <taxon>Lachnospirales</taxon>
        <taxon>Lachnospiraceae</taxon>
        <taxon>Anaerosporobacter</taxon>
    </lineage>
</organism>
<dbReference type="InterPro" id="IPR045851">
    <property type="entry name" value="AMP-bd_C_sf"/>
</dbReference>
<keyword evidence="6" id="KW-1185">Reference proteome</keyword>
<name>A0A1M7KEN2_9FIRM</name>
<sequence>MNKEIKTPWYKFYDGVKKHLEYPDTSLYQMIKDSCDKHPKHISYNYFGNKKTYEQFIKQIDQCAKAFKSLGIKYKDIVSICMPNTPEAMISFYALNKIGAIANMIHPLSAENEIKYYLNLTQSEYVICIDLSFNKINHIANKTALKKCIVVSVGDSMPLPMKLGYHLTKGRKIKLEDSDLTLKWNDFFHLYINCTEEIKDTYKSNEIAAILYSGGTSGYPKGIALSNLNFNALVMQGLEACQCLEEQDTVLAIMPIFHGFGLGICIHTVQYFGGTSIILPQFSAKTFDRLLRRYKPNIIAGVPTLYEALLKNNRLEGVDLSFLKCAISGGDSLSVSLKEKVEEFLGDHNCHIKLREGYGLTECVTGSCMMPMSYYREGSVGIPYPDTYYKIVRPDTEEELPYGEEGEIVISGPTVMVGYVNDEDETKKILRKHKDESIWLHTGDLGYMDEDGFIYFKQRLKRMIVSSGYSIYPQYIENIIDSHPDVLLSCVIGIAHPYKTQVAKAFIVLRNGVEETKELLESIKGYCEENLAKYSWPFEYEIRKELPKTLVGKIAYTKLEEEENNGKE</sequence>
<dbReference type="RefSeq" id="WP_073288523.1">
    <property type="nucleotide sequence ID" value="NZ_FRCP01000013.1"/>
</dbReference>
<dbReference type="InterPro" id="IPR025110">
    <property type="entry name" value="AMP-bd_C"/>
</dbReference>
<gene>
    <name evidence="5" type="ORF">SAMN02746066_02687</name>
</gene>
<dbReference type="InterPro" id="IPR000873">
    <property type="entry name" value="AMP-dep_synth/lig_dom"/>
</dbReference>
<dbReference type="EMBL" id="FRCP01000013">
    <property type="protein sequence ID" value="SHM63293.1"/>
    <property type="molecule type" value="Genomic_DNA"/>
</dbReference>
<evidence type="ECO:0000313" key="6">
    <source>
        <dbReference type="Proteomes" id="UP000184038"/>
    </source>
</evidence>
<evidence type="ECO:0000313" key="5">
    <source>
        <dbReference type="EMBL" id="SHM63293.1"/>
    </source>
</evidence>
<dbReference type="Gene3D" id="2.30.38.10">
    <property type="entry name" value="Luciferase, Domain 3"/>
    <property type="match status" value="1"/>
</dbReference>
<accession>A0A1M7KEN2</accession>
<dbReference type="SUPFAM" id="SSF56801">
    <property type="entry name" value="Acetyl-CoA synthetase-like"/>
    <property type="match status" value="1"/>
</dbReference>
<protein>
    <submittedName>
        <fullName evidence="5">Long-chain acyl-CoA synthetase</fullName>
    </submittedName>
</protein>
<dbReference type="Pfam" id="PF00501">
    <property type="entry name" value="AMP-binding"/>
    <property type="match status" value="1"/>
</dbReference>
<reference evidence="5 6" key="1">
    <citation type="submission" date="2016-11" db="EMBL/GenBank/DDBJ databases">
        <authorList>
            <person name="Jaros S."/>
            <person name="Januszkiewicz K."/>
            <person name="Wedrychowicz H."/>
        </authorList>
    </citation>
    <scope>NUCLEOTIDE SEQUENCE [LARGE SCALE GENOMIC DNA]</scope>
    <source>
        <strain evidence="5 6">DSM 15930</strain>
    </source>
</reference>
<dbReference type="PROSITE" id="PS00455">
    <property type="entry name" value="AMP_BINDING"/>
    <property type="match status" value="1"/>
</dbReference>
<dbReference type="Gene3D" id="3.40.50.980">
    <property type="match status" value="2"/>
</dbReference>
<dbReference type="STRING" id="1120996.SAMN02746066_02687"/>
<feature type="domain" description="AMP-dependent synthetase/ligase" evidence="3">
    <location>
        <begin position="33"/>
        <end position="419"/>
    </location>
</feature>
<evidence type="ECO:0000259" key="4">
    <source>
        <dbReference type="Pfam" id="PF13193"/>
    </source>
</evidence>
<dbReference type="AlphaFoldDB" id="A0A1M7KEN2"/>
<evidence type="ECO:0000259" key="3">
    <source>
        <dbReference type="Pfam" id="PF00501"/>
    </source>
</evidence>
<feature type="domain" description="AMP-binding enzyme C-terminal" evidence="4">
    <location>
        <begin position="476"/>
        <end position="553"/>
    </location>
</feature>
<dbReference type="PANTHER" id="PTHR24096">
    <property type="entry name" value="LONG-CHAIN-FATTY-ACID--COA LIGASE"/>
    <property type="match status" value="1"/>
</dbReference>
<dbReference type="OrthoDB" id="9803968at2"/>
<proteinExistence type="inferred from homology"/>
<comment type="similarity">
    <text evidence="1">Belongs to the ATP-dependent AMP-binding enzyme family.</text>
</comment>
<dbReference type="Pfam" id="PF13193">
    <property type="entry name" value="AMP-binding_C"/>
    <property type="match status" value="1"/>
</dbReference>
<dbReference type="PANTHER" id="PTHR24096:SF149">
    <property type="entry name" value="AMP-BINDING DOMAIN-CONTAINING PROTEIN-RELATED"/>
    <property type="match status" value="1"/>
</dbReference>
<dbReference type="Proteomes" id="UP000184038">
    <property type="component" value="Unassembled WGS sequence"/>
</dbReference>
<dbReference type="GO" id="GO:0016405">
    <property type="term" value="F:CoA-ligase activity"/>
    <property type="evidence" value="ECO:0007669"/>
    <property type="project" value="TreeGrafter"/>
</dbReference>
<dbReference type="InterPro" id="IPR020845">
    <property type="entry name" value="AMP-binding_CS"/>
</dbReference>